<dbReference type="EMBL" id="JBGNYA010000001">
    <property type="protein sequence ID" value="MFA1610708.1"/>
    <property type="molecule type" value="Genomic_DNA"/>
</dbReference>
<dbReference type="RefSeq" id="WP_372388438.1">
    <property type="nucleotide sequence ID" value="NZ_JBGNYA010000001.1"/>
</dbReference>
<evidence type="ECO:0000313" key="3">
    <source>
        <dbReference type="Proteomes" id="UP001570511"/>
    </source>
</evidence>
<sequence>MADSEESDDPTVPIVCEACGTTSRVPLSELRESLDTHNEHRHDGEEIAQVDPVIADELANAVADDLGLFESDE</sequence>
<comment type="caution">
    <text evidence="2">The sequence shown here is derived from an EMBL/GenBank/DDBJ whole genome shotgun (WGS) entry which is preliminary data.</text>
</comment>
<protein>
    <recommendedName>
        <fullName evidence="1">DUF8149 domain-containing protein</fullName>
    </recommendedName>
</protein>
<evidence type="ECO:0000313" key="2">
    <source>
        <dbReference type="EMBL" id="MFA1610708.1"/>
    </source>
</evidence>
<evidence type="ECO:0000259" key="1">
    <source>
        <dbReference type="Pfam" id="PF26476"/>
    </source>
</evidence>
<accession>A0ABD5M9Z6</accession>
<reference evidence="2 3" key="1">
    <citation type="submission" date="2024-08" db="EMBL/GenBank/DDBJ databases">
        <title>Halobellus sp. MBLA0158 whole genome sequence.</title>
        <authorList>
            <person name="Hwang C.Y."/>
            <person name="Cho E.-S."/>
            <person name="Seo M.-J."/>
        </authorList>
    </citation>
    <scope>NUCLEOTIDE SEQUENCE [LARGE SCALE GENOMIC DNA]</scope>
    <source>
        <strain evidence="2 3">MBLA0158</strain>
    </source>
</reference>
<name>A0ABD5M9Z6_9EURY</name>
<keyword evidence="3" id="KW-1185">Reference proteome</keyword>
<gene>
    <name evidence="2" type="ORF">OS889_06765</name>
</gene>
<proteinExistence type="predicted"/>
<dbReference type="InterPro" id="IPR058462">
    <property type="entry name" value="DUF8149"/>
</dbReference>
<dbReference type="Proteomes" id="UP001570511">
    <property type="component" value="Unassembled WGS sequence"/>
</dbReference>
<dbReference type="Pfam" id="PF26476">
    <property type="entry name" value="DUF8149"/>
    <property type="match status" value="1"/>
</dbReference>
<organism evidence="2 3">
    <name type="scientific">Halobellus rubicundus</name>
    <dbReference type="NCBI Taxonomy" id="2996466"/>
    <lineage>
        <taxon>Archaea</taxon>
        <taxon>Methanobacteriati</taxon>
        <taxon>Methanobacteriota</taxon>
        <taxon>Stenosarchaea group</taxon>
        <taxon>Halobacteria</taxon>
        <taxon>Halobacteriales</taxon>
        <taxon>Haloferacaceae</taxon>
        <taxon>Halobellus</taxon>
    </lineage>
</organism>
<feature type="domain" description="DUF8149" evidence="1">
    <location>
        <begin position="5"/>
        <end position="72"/>
    </location>
</feature>
<dbReference type="AlphaFoldDB" id="A0ABD5M9Z6"/>